<dbReference type="STRING" id="137265.SAMN05421684_5075"/>
<proteinExistence type="predicted"/>
<name>A0A1H3T1X8_9ACTN</name>
<protein>
    <recommendedName>
        <fullName evidence="3">Polyketide cyclase / dehydrase and lipid transport</fullName>
    </recommendedName>
</protein>
<dbReference type="InterPro" id="IPR019587">
    <property type="entry name" value="Polyketide_cyclase/dehydratase"/>
</dbReference>
<sequence length="130" mass="13991">MIYESLHLSVAIARPPAEVYAFAANPENLPRWAAGLTGAVARVGERWVGDTPDGPIVIMFAPPNPFGVLDHDVTFPSGQTFYNPMRVFANGAGSEVVFTVFRREGTGPEAFEADAAAVLTDLRTLKSLLE</sequence>
<reference evidence="2" key="1">
    <citation type="submission" date="2016-10" db="EMBL/GenBank/DDBJ databases">
        <authorList>
            <person name="Varghese N."/>
            <person name="Submissions S."/>
        </authorList>
    </citation>
    <scope>NUCLEOTIDE SEQUENCE [LARGE SCALE GENOMIC DNA]</scope>
    <source>
        <strain evidence="2">DSM 44718</strain>
    </source>
</reference>
<organism evidence="1 2">
    <name type="scientific">Asanoa ishikariensis</name>
    <dbReference type="NCBI Taxonomy" id="137265"/>
    <lineage>
        <taxon>Bacteria</taxon>
        <taxon>Bacillati</taxon>
        <taxon>Actinomycetota</taxon>
        <taxon>Actinomycetes</taxon>
        <taxon>Micromonosporales</taxon>
        <taxon>Micromonosporaceae</taxon>
        <taxon>Asanoa</taxon>
    </lineage>
</organism>
<dbReference type="SUPFAM" id="SSF55961">
    <property type="entry name" value="Bet v1-like"/>
    <property type="match status" value="1"/>
</dbReference>
<dbReference type="AlphaFoldDB" id="A0A1H3T1X8"/>
<accession>A0A1H3T1X8</accession>
<dbReference type="RefSeq" id="WP_090798195.1">
    <property type="nucleotide sequence ID" value="NZ_BOND01000004.1"/>
</dbReference>
<dbReference type="EMBL" id="FNQB01000003">
    <property type="protein sequence ID" value="SDZ44174.1"/>
    <property type="molecule type" value="Genomic_DNA"/>
</dbReference>
<keyword evidence="2" id="KW-1185">Reference proteome</keyword>
<gene>
    <name evidence="1" type="ORF">SAMN05421684_5075</name>
</gene>
<dbReference type="Gene3D" id="3.30.530.20">
    <property type="match status" value="1"/>
</dbReference>
<dbReference type="Proteomes" id="UP000199632">
    <property type="component" value="Unassembled WGS sequence"/>
</dbReference>
<evidence type="ECO:0000313" key="1">
    <source>
        <dbReference type="EMBL" id="SDZ44174.1"/>
    </source>
</evidence>
<dbReference type="Pfam" id="PF10604">
    <property type="entry name" value="Polyketide_cyc2"/>
    <property type="match status" value="1"/>
</dbReference>
<dbReference type="OrthoDB" id="880456at2"/>
<evidence type="ECO:0000313" key="2">
    <source>
        <dbReference type="Proteomes" id="UP000199632"/>
    </source>
</evidence>
<dbReference type="InterPro" id="IPR023393">
    <property type="entry name" value="START-like_dom_sf"/>
</dbReference>
<evidence type="ECO:0008006" key="3">
    <source>
        <dbReference type="Google" id="ProtNLM"/>
    </source>
</evidence>